<keyword evidence="2" id="KW-1185">Reference proteome</keyword>
<gene>
    <name evidence="1" type="ORF">IE53DRAFT_138389</name>
</gene>
<accession>A0ACD0NUR0</accession>
<dbReference type="EMBL" id="KZ820035">
    <property type="protein sequence ID" value="PWN49549.1"/>
    <property type="molecule type" value="Genomic_DNA"/>
</dbReference>
<name>A0ACD0NUR0_9BASI</name>
<evidence type="ECO:0000313" key="1">
    <source>
        <dbReference type="EMBL" id="PWN49549.1"/>
    </source>
</evidence>
<evidence type="ECO:0000313" key="2">
    <source>
        <dbReference type="Proteomes" id="UP000245626"/>
    </source>
</evidence>
<dbReference type="Proteomes" id="UP000245626">
    <property type="component" value="Unassembled WGS sequence"/>
</dbReference>
<sequence length="389" mass="43468">MRGTAKRLISLRGLAGPLESQTPTLSQYRAITRSIGPASPNWLQPAFYQTFGRHEKRTQQRQSRSFSSTSSRCQDNGEYSDPQSDYSKPRQGAGARPWYKTPTTLVLGFIPIFTFGLGVWQIKRLKWKLSLIEELDDKLRKDPIRLPRNINLEALPDFDFRLVDVRGTFDHSRTMFLGPRVREGVLGYQVVTPMRREEGGGMVLINRGFVSEKEIIGKGAKRRLKDEACPTGTVEFTALLPRIYPPNAFTPANEPAENSWFHADPQAMAEWASRKAGAEPLILSSGASQGSDRSTQEEDTWTPDTGVRESIEGMLGLRSRDEDRVLPVLLEEVFDGNLGEASLRISKGIPLGRAATIELRNQHSVYAATWFSLSAATAVMFGILVRKGR</sequence>
<protein>
    <submittedName>
        <fullName evidence="1">Uncharacterized protein</fullName>
    </submittedName>
</protein>
<organism evidence="1 2">
    <name type="scientific">Violaceomyces palustris</name>
    <dbReference type="NCBI Taxonomy" id="1673888"/>
    <lineage>
        <taxon>Eukaryota</taxon>
        <taxon>Fungi</taxon>
        <taxon>Dikarya</taxon>
        <taxon>Basidiomycota</taxon>
        <taxon>Ustilaginomycotina</taxon>
        <taxon>Ustilaginomycetes</taxon>
        <taxon>Violaceomycetales</taxon>
        <taxon>Violaceomycetaceae</taxon>
        <taxon>Violaceomyces</taxon>
    </lineage>
</organism>
<reference evidence="1 2" key="1">
    <citation type="journal article" date="2018" name="Mol. Biol. Evol.">
        <title>Broad Genomic Sampling Reveals a Smut Pathogenic Ancestry of the Fungal Clade Ustilaginomycotina.</title>
        <authorList>
            <person name="Kijpornyongpan T."/>
            <person name="Mondo S.J."/>
            <person name="Barry K."/>
            <person name="Sandor L."/>
            <person name="Lee J."/>
            <person name="Lipzen A."/>
            <person name="Pangilinan J."/>
            <person name="LaButti K."/>
            <person name="Hainaut M."/>
            <person name="Henrissat B."/>
            <person name="Grigoriev I.V."/>
            <person name="Spatafora J.W."/>
            <person name="Aime M.C."/>
        </authorList>
    </citation>
    <scope>NUCLEOTIDE SEQUENCE [LARGE SCALE GENOMIC DNA]</scope>
    <source>
        <strain evidence="1 2">SA 807</strain>
    </source>
</reference>
<proteinExistence type="predicted"/>